<evidence type="ECO:0000313" key="1">
    <source>
        <dbReference type="EnsemblPlants" id="MELO3C033683.2.1"/>
    </source>
</evidence>
<proteinExistence type="predicted"/>
<sequence>SKNNEIPSTPSLSNKISVDIISKITNGRLKRMRNTKLNSISRQIEFTETFSSFCIDLNSSERIRRGVKNKEFDRKYINFGEVEIKLLVSPSGLLAKLVISGLHFMYVYDWSRFRCVVLHNQQIPLEKSNVSRLHAVFWAKLAGFLFKITTVSFR</sequence>
<organism evidence="1">
    <name type="scientific">Cucumis melo</name>
    <name type="common">Muskmelon</name>
    <dbReference type="NCBI Taxonomy" id="3656"/>
    <lineage>
        <taxon>Eukaryota</taxon>
        <taxon>Viridiplantae</taxon>
        <taxon>Streptophyta</taxon>
        <taxon>Embryophyta</taxon>
        <taxon>Tracheophyta</taxon>
        <taxon>Spermatophyta</taxon>
        <taxon>Magnoliopsida</taxon>
        <taxon>eudicotyledons</taxon>
        <taxon>Gunneridae</taxon>
        <taxon>Pentapetalae</taxon>
        <taxon>rosids</taxon>
        <taxon>fabids</taxon>
        <taxon>Cucurbitales</taxon>
        <taxon>Cucurbitaceae</taxon>
        <taxon>Benincaseae</taxon>
        <taxon>Cucumis</taxon>
    </lineage>
</organism>
<dbReference type="Gramene" id="MELO3C033683.2.1">
    <property type="protein sequence ID" value="MELO3C033683.2.1"/>
    <property type="gene ID" value="MELO3C033683.2"/>
</dbReference>
<protein>
    <submittedName>
        <fullName evidence="1">Uncharacterized protein</fullName>
    </submittedName>
</protein>
<reference evidence="1" key="1">
    <citation type="submission" date="2023-03" db="UniProtKB">
        <authorList>
            <consortium name="EnsemblPlants"/>
        </authorList>
    </citation>
    <scope>IDENTIFICATION</scope>
</reference>
<name>A0A9I9EH66_CUCME</name>
<dbReference type="EnsemblPlants" id="MELO3C033683.2.1">
    <property type="protein sequence ID" value="MELO3C033683.2.1"/>
    <property type="gene ID" value="MELO3C033683.2"/>
</dbReference>
<accession>A0A9I9EH66</accession>
<dbReference type="AlphaFoldDB" id="A0A9I9EH66"/>